<dbReference type="InterPro" id="IPR014284">
    <property type="entry name" value="RNA_pol_sigma-70_dom"/>
</dbReference>
<dbReference type="InterPro" id="IPR039425">
    <property type="entry name" value="RNA_pol_sigma-70-like"/>
</dbReference>
<dbReference type="Gene3D" id="1.10.10.10">
    <property type="entry name" value="Winged helix-like DNA-binding domain superfamily/Winged helix DNA-binding domain"/>
    <property type="match status" value="1"/>
</dbReference>
<dbReference type="Gene3D" id="1.10.1740.10">
    <property type="match status" value="1"/>
</dbReference>
<dbReference type="InterPro" id="IPR013324">
    <property type="entry name" value="RNA_pol_sigma_r3/r4-like"/>
</dbReference>
<dbReference type="GO" id="GO:0003677">
    <property type="term" value="F:DNA binding"/>
    <property type="evidence" value="ECO:0007669"/>
    <property type="project" value="UniProtKB-KW"/>
</dbReference>
<dbReference type="SUPFAM" id="SSF88659">
    <property type="entry name" value="Sigma3 and sigma4 domains of RNA polymerase sigma factors"/>
    <property type="match status" value="1"/>
</dbReference>
<dbReference type="AlphaFoldDB" id="A0A9Q9I7E7"/>
<dbReference type="InterPro" id="IPR036388">
    <property type="entry name" value="WH-like_DNA-bd_sf"/>
</dbReference>
<dbReference type="GO" id="GO:0006352">
    <property type="term" value="P:DNA-templated transcription initiation"/>
    <property type="evidence" value="ECO:0007669"/>
    <property type="project" value="InterPro"/>
</dbReference>
<comment type="similarity">
    <text evidence="1">Belongs to the sigma-70 factor family. ECF subfamily.</text>
</comment>
<evidence type="ECO:0000256" key="5">
    <source>
        <dbReference type="ARBA" id="ARBA00023163"/>
    </source>
</evidence>
<gene>
    <name evidence="8" type="ORF">Daura_30150</name>
</gene>
<evidence type="ECO:0000259" key="6">
    <source>
        <dbReference type="Pfam" id="PF04542"/>
    </source>
</evidence>
<dbReference type="InterPro" id="IPR013325">
    <property type="entry name" value="RNA_pol_sigma_r2"/>
</dbReference>
<dbReference type="PANTHER" id="PTHR43133:SF8">
    <property type="entry name" value="RNA POLYMERASE SIGMA FACTOR HI_1459-RELATED"/>
    <property type="match status" value="1"/>
</dbReference>
<dbReference type="Pfam" id="PF04542">
    <property type="entry name" value="Sigma70_r2"/>
    <property type="match status" value="1"/>
</dbReference>
<protein>
    <submittedName>
        <fullName evidence="8">Sigma-70 family RNA polymerase sigma factor</fullName>
    </submittedName>
</protein>
<feature type="domain" description="RNA polymerase sigma factor 70 region 4 type 2" evidence="7">
    <location>
        <begin position="168"/>
        <end position="219"/>
    </location>
</feature>
<proteinExistence type="inferred from homology"/>
<evidence type="ECO:0000256" key="2">
    <source>
        <dbReference type="ARBA" id="ARBA00023015"/>
    </source>
</evidence>
<dbReference type="SUPFAM" id="SSF88946">
    <property type="entry name" value="Sigma2 domain of RNA polymerase sigma factors"/>
    <property type="match status" value="1"/>
</dbReference>
<reference evidence="8" key="1">
    <citation type="submission" date="2021-04" db="EMBL/GenBank/DDBJ databases">
        <title>Dactylosporangium aurantiacum NRRL B-8018 full assembly.</title>
        <authorList>
            <person name="Hartkoorn R.C."/>
            <person name="Beaudoing E."/>
            <person name="Hot D."/>
        </authorList>
    </citation>
    <scope>NUCLEOTIDE SEQUENCE</scope>
    <source>
        <strain evidence="8">NRRL B-8018</strain>
    </source>
</reference>
<name>A0A9Q9I7E7_9ACTN</name>
<evidence type="ECO:0000259" key="7">
    <source>
        <dbReference type="Pfam" id="PF08281"/>
    </source>
</evidence>
<evidence type="ECO:0000313" key="9">
    <source>
        <dbReference type="Proteomes" id="UP001058003"/>
    </source>
</evidence>
<sequence>MPRGTGHAPPGWWWGTAELASGLERPAPPFGASRTAGAVRLREERVVAAGERSDAELVRSAQAGDVPGLGALLARHEAGMKAVAYSLCGYGPDAEDAVQDAMLTAVRRIGDVRDPGAVGGWLRAVVRNGCRARLRATRPVLVGDPAAFALPTTEPTAEDLPEDAALRDWIWHAVGRLSEPVRVVTLLRCCTDVTSYEQIAAVCGIPVGTVRGRLSQARAGLAAALRTTADLAYDDAAAVPAAFEAAVTATDAAMTVQLRRVMPAYFADYWTHERRYAPLVASVRAWSDPQRGEEPAPLDLRARLAGVTAPRWSWPARTTSSAVRGGRRCCTTRSRARG</sequence>
<dbReference type="GO" id="GO:0016987">
    <property type="term" value="F:sigma factor activity"/>
    <property type="evidence" value="ECO:0007669"/>
    <property type="project" value="UniProtKB-KW"/>
</dbReference>
<evidence type="ECO:0000256" key="3">
    <source>
        <dbReference type="ARBA" id="ARBA00023082"/>
    </source>
</evidence>
<accession>A0A9Q9I7E7</accession>
<dbReference type="Pfam" id="PF08281">
    <property type="entry name" value="Sigma70_r4_2"/>
    <property type="match status" value="1"/>
</dbReference>
<dbReference type="EMBL" id="CP073767">
    <property type="protein sequence ID" value="UWZ51029.1"/>
    <property type="molecule type" value="Genomic_DNA"/>
</dbReference>
<dbReference type="InterPro" id="IPR013249">
    <property type="entry name" value="RNA_pol_sigma70_r4_t2"/>
</dbReference>
<dbReference type="Proteomes" id="UP001058003">
    <property type="component" value="Chromosome"/>
</dbReference>
<evidence type="ECO:0000313" key="8">
    <source>
        <dbReference type="EMBL" id="UWZ51029.1"/>
    </source>
</evidence>
<keyword evidence="2" id="KW-0805">Transcription regulation</keyword>
<dbReference type="PANTHER" id="PTHR43133">
    <property type="entry name" value="RNA POLYMERASE ECF-TYPE SIGMA FACTO"/>
    <property type="match status" value="1"/>
</dbReference>
<dbReference type="InterPro" id="IPR007627">
    <property type="entry name" value="RNA_pol_sigma70_r2"/>
</dbReference>
<evidence type="ECO:0000256" key="4">
    <source>
        <dbReference type="ARBA" id="ARBA00023125"/>
    </source>
</evidence>
<keyword evidence="5" id="KW-0804">Transcription</keyword>
<dbReference type="RefSeq" id="WP_211273864.1">
    <property type="nucleotide sequence ID" value="NZ_CP073767.1"/>
</dbReference>
<evidence type="ECO:0000256" key="1">
    <source>
        <dbReference type="ARBA" id="ARBA00010641"/>
    </source>
</evidence>
<keyword evidence="9" id="KW-1185">Reference proteome</keyword>
<keyword evidence="3" id="KW-0731">Sigma factor</keyword>
<feature type="domain" description="RNA polymerase sigma-70 region 2" evidence="6">
    <location>
        <begin position="73"/>
        <end position="138"/>
    </location>
</feature>
<organism evidence="8 9">
    <name type="scientific">Dactylosporangium aurantiacum</name>
    <dbReference type="NCBI Taxonomy" id="35754"/>
    <lineage>
        <taxon>Bacteria</taxon>
        <taxon>Bacillati</taxon>
        <taxon>Actinomycetota</taxon>
        <taxon>Actinomycetes</taxon>
        <taxon>Micromonosporales</taxon>
        <taxon>Micromonosporaceae</taxon>
        <taxon>Dactylosporangium</taxon>
    </lineage>
</organism>
<keyword evidence="4" id="KW-0238">DNA-binding</keyword>
<dbReference type="KEGG" id="daur:Daura_30150"/>
<dbReference type="NCBIfam" id="TIGR02937">
    <property type="entry name" value="sigma70-ECF"/>
    <property type="match status" value="1"/>
</dbReference>